<dbReference type="PANTHER" id="PTHR24148:SF73">
    <property type="entry name" value="HET DOMAIN PROTEIN (AFU_ORTHOLOGUE AFUA_8G01020)"/>
    <property type="match status" value="1"/>
</dbReference>
<dbReference type="PANTHER" id="PTHR24148">
    <property type="entry name" value="ANKYRIN REPEAT DOMAIN-CONTAINING PROTEIN 39 HOMOLOG-RELATED"/>
    <property type="match status" value="1"/>
</dbReference>
<name>A0ABR0EAN6_ZASCE</name>
<dbReference type="InterPro" id="IPR052895">
    <property type="entry name" value="HetReg/Transcr_Mod"/>
</dbReference>
<evidence type="ECO:0000259" key="1">
    <source>
        <dbReference type="Pfam" id="PF06985"/>
    </source>
</evidence>
<accession>A0ABR0EAN6</accession>
<evidence type="ECO:0000313" key="2">
    <source>
        <dbReference type="EMBL" id="KAK4498514.1"/>
    </source>
</evidence>
<protein>
    <recommendedName>
        <fullName evidence="1">Heterokaryon incompatibility domain-containing protein</fullName>
    </recommendedName>
</protein>
<gene>
    <name evidence="2" type="ORF">PRZ48_011172</name>
</gene>
<organism evidence="2 3">
    <name type="scientific">Zasmidium cellare</name>
    <name type="common">Wine cellar mold</name>
    <name type="synonym">Racodium cellare</name>
    <dbReference type="NCBI Taxonomy" id="395010"/>
    <lineage>
        <taxon>Eukaryota</taxon>
        <taxon>Fungi</taxon>
        <taxon>Dikarya</taxon>
        <taxon>Ascomycota</taxon>
        <taxon>Pezizomycotina</taxon>
        <taxon>Dothideomycetes</taxon>
        <taxon>Dothideomycetidae</taxon>
        <taxon>Mycosphaerellales</taxon>
        <taxon>Mycosphaerellaceae</taxon>
        <taxon>Zasmidium</taxon>
    </lineage>
</organism>
<dbReference type="Pfam" id="PF06985">
    <property type="entry name" value="HET"/>
    <property type="match status" value="1"/>
</dbReference>
<comment type="caution">
    <text evidence="2">The sequence shown here is derived from an EMBL/GenBank/DDBJ whole genome shotgun (WGS) entry which is preliminary data.</text>
</comment>
<feature type="domain" description="Heterokaryon incompatibility" evidence="1">
    <location>
        <begin position="42"/>
        <end position="218"/>
    </location>
</feature>
<sequence>MSTLQHESFGAAERQIKLLEIILLGDKPRYSLVQGSVEDDEYFALSYTWGDHKNRRMVQVDDRNLSITANLSRALDDVAAFCRSSEPGRTSILIWVDQLCINQRDDEEKSEQVSIAGDIFSSAQQVLIWLPLHRDIKYGFKDWTSWHDWHDQQITSPHSTSLPSGRIAMSYTAISQPRQDYPVVSEGDAVVKNQLLAWENIHSIVTSPWWERAWGYVEFLLSQNIIFLFGGLWASSDELKVLLELYERRRETHLKFCTLTLSMLKHQEQQGGQTSKFCGCFGGGDDAPPKDPNVANDQKQYLRRHSQHLSDLTPYWSRVSNHFDSRAEHHSMDDTATTPLSTLMKQARNYRVTETRDRVYAFLNLANRKCDIRIDYSLPTKTVLIDTARAMIQNEKRLDILAIACQDRSNGSKTGQTPSWVPTWSTKEDPDSPYRQFLRQIQFPMARYSYGGGGPGTRASQSSAPVVFFFPNGIMQARALFVDRLNLMVAEDASKLFRTFVTDSGRKVSTVRAAEAGDEIWIFLGADEVFTLHREGDFYVILGHAMVRETGGETSDVLLGSMMDQLLYPLMRLWAT</sequence>
<reference evidence="2 3" key="1">
    <citation type="journal article" date="2023" name="G3 (Bethesda)">
        <title>A chromosome-level genome assembly of Zasmidium syzygii isolated from banana leaves.</title>
        <authorList>
            <person name="van Westerhoven A.C."/>
            <person name="Mehrabi R."/>
            <person name="Talebi R."/>
            <person name="Steentjes M.B.F."/>
            <person name="Corcolon B."/>
            <person name="Chong P.A."/>
            <person name="Kema G.H.J."/>
            <person name="Seidl M.F."/>
        </authorList>
    </citation>
    <scope>NUCLEOTIDE SEQUENCE [LARGE SCALE GENOMIC DNA]</scope>
    <source>
        <strain evidence="2 3">P124</strain>
    </source>
</reference>
<keyword evidence="3" id="KW-1185">Reference proteome</keyword>
<dbReference type="InterPro" id="IPR010730">
    <property type="entry name" value="HET"/>
</dbReference>
<dbReference type="EMBL" id="JAXOVC010000008">
    <property type="protein sequence ID" value="KAK4498514.1"/>
    <property type="molecule type" value="Genomic_DNA"/>
</dbReference>
<proteinExistence type="predicted"/>
<evidence type="ECO:0000313" key="3">
    <source>
        <dbReference type="Proteomes" id="UP001305779"/>
    </source>
</evidence>
<dbReference type="Proteomes" id="UP001305779">
    <property type="component" value="Unassembled WGS sequence"/>
</dbReference>